<dbReference type="RefSeq" id="XP_033599688.1">
    <property type="nucleotide sequence ID" value="XM_033749790.1"/>
</dbReference>
<dbReference type="GeneID" id="54490844"/>
<keyword evidence="2" id="KW-1185">Reference proteome</keyword>
<dbReference type="EMBL" id="ML996574">
    <property type="protein sequence ID" value="KAF2757237.1"/>
    <property type="molecule type" value="Genomic_DNA"/>
</dbReference>
<protein>
    <submittedName>
        <fullName evidence="1">Uncharacterized protein</fullName>
    </submittedName>
</protein>
<accession>A0A6A6W6P7</accession>
<evidence type="ECO:0000313" key="2">
    <source>
        <dbReference type="Proteomes" id="UP000799437"/>
    </source>
</evidence>
<dbReference type="Proteomes" id="UP000799437">
    <property type="component" value="Unassembled WGS sequence"/>
</dbReference>
<evidence type="ECO:0000313" key="1">
    <source>
        <dbReference type="EMBL" id="KAF2757237.1"/>
    </source>
</evidence>
<gene>
    <name evidence="1" type="ORF">EJ05DRAFT_59786</name>
</gene>
<sequence length="193" mass="21537">MHAGGGDKDAFRPGIHTFARRGVRVSLLAEVDEFLGSMHGGPSRTGETLSLLRRGMAWGWGINRTECTFHVSFGVSYGDWVFSTDVPRCTCQTVRLSDRLSFGRETDASSRAHHASPGIVVLPWCDVDLMGCCVEAVVSHLPYTLSFVELVHLAISQDGWFLHVRGQQHRSTRSARCYSVLKVYRNAVRERRS</sequence>
<organism evidence="1 2">
    <name type="scientific">Pseudovirgaria hyperparasitica</name>
    <dbReference type="NCBI Taxonomy" id="470096"/>
    <lineage>
        <taxon>Eukaryota</taxon>
        <taxon>Fungi</taxon>
        <taxon>Dikarya</taxon>
        <taxon>Ascomycota</taxon>
        <taxon>Pezizomycotina</taxon>
        <taxon>Dothideomycetes</taxon>
        <taxon>Dothideomycetes incertae sedis</taxon>
        <taxon>Acrospermales</taxon>
        <taxon>Acrospermaceae</taxon>
        <taxon>Pseudovirgaria</taxon>
    </lineage>
</organism>
<name>A0A6A6W6P7_9PEZI</name>
<reference evidence="1" key="1">
    <citation type="journal article" date="2020" name="Stud. Mycol.">
        <title>101 Dothideomycetes genomes: a test case for predicting lifestyles and emergence of pathogens.</title>
        <authorList>
            <person name="Haridas S."/>
            <person name="Albert R."/>
            <person name="Binder M."/>
            <person name="Bloem J."/>
            <person name="Labutti K."/>
            <person name="Salamov A."/>
            <person name="Andreopoulos B."/>
            <person name="Baker S."/>
            <person name="Barry K."/>
            <person name="Bills G."/>
            <person name="Bluhm B."/>
            <person name="Cannon C."/>
            <person name="Castanera R."/>
            <person name="Culley D."/>
            <person name="Daum C."/>
            <person name="Ezra D."/>
            <person name="Gonzalez J."/>
            <person name="Henrissat B."/>
            <person name="Kuo A."/>
            <person name="Liang C."/>
            <person name="Lipzen A."/>
            <person name="Lutzoni F."/>
            <person name="Magnuson J."/>
            <person name="Mondo S."/>
            <person name="Nolan M."/>
            <person name="Ohm R."/>
            <person name="Pangilinan J."/>
            <person name="Park H.-J."/>
            <person name="Ramirez L."/>
            <person name="Alfaro M."/>
            <person name="Sun H."/>
            <person name="Tritt A."/>
            <person name="Yoshinaga Y."/>
            <person name="Zwiers L.-H."/>
            <person name="Turgeon B."/>
            <person name="Goodwin S."/>
            <person name="Spatafora J."/>
            <person name="Crous P."/>
            <person name="Grigoriev I."/>
        </authorList>
    </citation>
    <scope>NUCLEOTIDE SEQUENCE</scope>
    <source>
        <strain evidence="1">CBS 121739</strain>
    </source>
</reference>
<proteinExistence type="predicted"/>
<dbReference type="AlphaFoldDB" id="A0A6A6W6P7"/>